<proteinExistence type="predicted"/>
<keyword evidence="4" id="KW-1185">Reference proteome</keyword>
<dbReference type="InterPro" id="IPR000182">
    <property type="entry name" value="GNAT_dom"/>
</dbReference>
<dbReference type="Pfam" id="PF00583">
    <property type="entry name" value="Acetyltransf_1"/>
    <property type="match status" value="1"/>
</dbReference>
<evidence type="ECO:0000313" key="4">
    <source>
        <dbReference type="Proteomes" id="UP000515947"/>
    </source>
</evidence>
<keyword evidence="3" id="KW-0808">Transferase</keyword>
<evidence type="ECO:0000313" key="3">
    <source>
        <dbReference type="EMBL" id="QNN53145.1"/>
    </source>
</evidence>
<gene>
    <name evidence="3" type="ORF">H9L09_01195</name>
</gene>
<dbReference type="KEGG" id="nmes:H9L09_01195"/>
<dbReference type="EMBL" id="CP060713">
    <property type="protein sequence ID" value="QNN53145.1"/>
    <property type="molecule type" value="Genomic_DNA"/>
</dbReference>
<feature type="domain" description="N-acetyltransferase" evidence="2">
    <location>
        <begin position="7"/>
        <end position="161"/>
    </location>
</feature>
<accession>A0A7G9RC20</accession>
<dbReference type="Gene3D" id="3.40.630.30">
    <property type="match status" value="1"/>
</dbReference>
<dbReference type="RefSeq" id="WP_187578987.1">
    <property type="nucleotide sequence ID" value="NZ_CP060713.1"/>
</dbReference>
<reference evidence="3 4" key="1">
    <citation type="submission" date="2020-08" db="EMBL/GenBank/DDBJ databases">
        <title>Genome sequence of Nocardioides mesophilus KACC 16243T.</title>
        <authorList>
            <person name="Hyun D.-W."/>
            <person name="Bae J.-W."/>
        </authorList>
    </citation>
    <scope>NUCLEOTIDE SEQUENCE [LARGE SCALE GENOMIC DNA]</scope>
    <source>
        <strain evidence="3 4">KACC 16243</strain>
    </source>
</reference>
<dbReference type="CDD" id="cd04301">
    <property type="entry name" value="NAT_SF"/>
    <property type="match status" value="1"/>
</dbReference>
<dbReference type="SUPFAM" id="SSF55729">
    <property type="entry name" value="Acyl-CoA N-acyltransferases (Nat)"/>
    <property type="match status" value="1"/>
</dbReference>
<dbReference type="PROSITE" id="PS51186">
    <property type="entry name" value="GNAT"/>
    <property type="match status" value="1"/>
</dbReference>
<organism evidence="3 4">
    <name type="scientific">Nocardioides mesophilus</name>
    <dbReference type="NCBI Taxonomy" id="433659"/>
    <lineage>
        <taxon>Bacteria</taxon>
        <taxon>Bacillati</taxon>
        <taxon>Actinomycetota</taxon>
        <taxon>Actinomycetes</taxon>
        <taxon>Propionibacteriales</taxon>
        <taxon>Nocardioidaceae</taxon>
        <taxon>Nocardioides</taxon>
    </lineage>
</organism>
<evidence type="ECO:0000256" key="1">
    <source>
        <dbReference type="SAM" id="MobiDB-lite"/>
    </source>
</evidence>
<feature type="region of interest" description="Disordered" evidence="1">
    <location>
        <begin position="155"/>
        <end position="186"/>
    </location>
</feature>
<protein>
    <submittedName>
        <fullName evidence="3">GNAT family N-acetyltransferase</fullName>
    </submittedName>
</protein>
<dbReference type="Proteomes" id="UP000515947">
    <property type="component" value="Chromosome"/>
</dbReference>
<evidence type="ECO:0000259" key="2">
    <source>
        <dbReference type="PROSITE" id="PS51186"/>
    </source>
</evidence>
<name>A0A7G9RC20_9ACTN</name>
<dbReference type="AlphaFoldDB" id="A0A7G9RC20"/>
<sequence>MMLGRFANVRPALDEDDTFLFEVFCTLWERETALMPNPQLVQHFLRIQYITAERRFQVRYPQLERFVVLSDGEAAGRIYLHRTPAMLQIVELTLLPAYRSRGLATALIRDVMAKAHQTGQLVSIRAERRSELAAAICERLGFRMVVVDDQDRFFEWSPPSDRSKDSAGPVTEGPQDRGTLSSHSVP</sequence>
<dbReference type="GO" id="GO:0016747">
    <property type="term" value="F:acyltransferase activity, transferring groups other than amino-acyl groups"/>
    <property type="evidence" value="ECO:0007669"/>
    <property type="project" value="InterPro"/>
</dbReference>
<dbReference type="InterPro" id="IPR016181">
    <property type="entry name" value="Acyl_CoA_acyltransferase"/>
</dbReference>